<evidence type="ECO:0008006" key="4">
    <source>
        <dbReference type="Google" id="ProtNLM"/>
    </source>
</evidence>
<sequence>MHPAEAQAEYRGRGRATWRGSRGQRPFRGLRGRGTAARGFRADPSAPRDAPPRAPPDKDLLDGLTPTPLRTVPRPALVGQAKPVVVTDMKVLGSYNWGKAPEPTIVVPGSPPQWRNRPLPYQVELDRGLAFVDENAFRAPNRYALLPLIAAVDKTCEIESLAGDKFDWAGEHADFLTTRNVLRRLLRWVDSPTDPGSEQFVDDFRIDTQLAGSTVLLNRWEKCDQQEMVWWSYGLNFEKATTTPASGITENTGHQRIISYDLDGLRMVVRFEVDAYLPENMKPKPKLEAEELTFANLAARLAGIDLATPKFQIPSHASPPSSRASASPEPFTCYHGLRVVEAGTPIPQRNLVDLSTRSERRMLDIDWSDFYIQHFLSQIDMHFVGVHERGLFSRVVKRSVLENDTGSEDLGAKIQPTLRKLRVALDTIRDSVLEHGQRGRLSLVCRQGELQVFERPSMASCLPQEILDRFIE</sequence>
<organism evidence="2 3">
    <name type="scientific">Mycena indigotica</name>
    <dbReference type="NCBI Taxonomy" id="2126181"/>
    <lineage>
        <taxon>Eukaryota</taxon>
        <taxon>Fungi</taxon>
        <taxon>Dikarya</taxon>
        <taxon>Basidiomycota</taxon>
        <taxon>Agaricomycotina</taxon>
        <taxon>Agaricomycetes</taxon>
        <taxon>Agaricomycetidae</taxon>
        <taxon>Agaricales</taxon>
        <taxon>Marasmiineae</taxon>
        <taxon>Mycenaceae</taxon>
        <taxon>Mycena</taxon>
    </lineage>
</organism>
<dbReference type="PANTHER" id="PTHR35179:SF2">
    <property type="entry name" value="START DOMAIN-CONTAINING PROTEIN"/>
    <property type="match status" value="1"/>
</dbReference>
<evidence type="ECO:0000313" key="3">
    <source>
        <dbReference type="Proteomes" id="UP000636479"/>
    </source>
</evidence>
<gene>
    <name evidence="2" type="ORF">MIND_01232300</name>
</gene>
<accession>A0A8H6S596</accession>
<dbReference type="GeneID" id="59351337"/>
<evidence type="ECO:0000313" key="2">
    <source>
        <dbReference type="EMBL" id="KAF7292062.1"/>
    </source>
</evidence>
<reference evidence="2" key="1">
    <citation type="submission" date="2020-05" db="EMBL/GenBank/DDBJ databases">
        <title>Mycena genomes resolve the evolution of fungal bioluminescence.</title>
        <authorList>
            <person name="Tsai I.J."/>
        </authorList>
    </citation>
    <scope>NUCLEOTIDE SEQUENCE</scope>
    <source>
        <strain evidence="2">171206Taipei</strain>
    </source>
</reference>
<keyword evidence="3" id="KW-1185">Reference proteome</keyword>
<feature type="compositionally biased region" description="Low complexity" evidence="1">
    <location>
        <begin position="33"/>
        <end position="48"/>
    </location>
</feature>
<dbReference type="EMBL" id="JACAZF010000012">
    <property type="protein sequence ID" value="KAF7292062.1"/>
    <property type="molecule type" value="Genomic_DNA"/>
</dbReference>
<dbReference type="Proteomes" id="UP000636479">
    <property type="component" value="Unassembled WGS sequence"/>
</dbReference>
<protein>
    <recommendedName>
        <fullName evidence="4">Geranylgeranyl pyrophosphate synthetase</fullName>
    </recommendedName>
</protein>
<dbReference type="RefSeq" id="XP_037214789.1">
    <property type="nucleotide sequence ID" value="XM_037368821.1"/>
</dbReference>
<comment type="caution">
    <text evidence="2">The sequence shown here is derived from an EMBL/GenBank/DDBJ whole genome shotgun (WGS) entry which is preliminary data.</text>
</comment>
<evidence type="ECO:0000256" key="1">
    <source>
        <dbReference type="SAM" id="MobiDB-lite"/>
    </source>
</evidence>
<dbReference type="OrthoDB" id="420564at2759"/>
<proteinExistence type="predicted"/>
<dbReference type="PANTHER" id="PTHR35179">
    <property type="entry name" value="PROTEIN CBG02620"/>
    <property type="match status" value="1"/>
</dbReference>
<name>A0A8H6S596_9AGAR</name>
<dbReference type="AlphaFoldDB" id="A0A8H6S596"/>
<feature type="compositionally biased region" description="Low complexity" evidence="1">
    <location>
        <begin position="64"/>
        <end position="73"/>
    </location>
</feature>
<feature type="region of interest" description="Disordered" evidence="1">
    <location>
        <begin position="1"/>
        <end position="73"/>
    </location>
</feature>